<keyword evidence="2" id="KW-1185">Reference proteome</keyword>
<proteinExistence type="predicted"/>
<dbReference type="KEGG" id="jag:GJA_1752"/>
<dbReference type="STRING" id="1349767.GJA_1752"/>
<reference evidence="1 2" key="1">
    <citation type="journal article" date="2015" name="Genome Announc.">
        <title>Genome Sequence of Mushroom Soft-Rot Pathogen Janthinobacterium agaricidamnosum.</title>
        <authorList>
            <person name="Graupner K."/>
            <person name="Lackner G."/>
            <person name="Hertweck C."/>
        </authorList>
    </citation>
    <scope>NUCLEOTIDE SEQUENCE [LARGE SCALE GENOMIC DNA]</scope>
    <source>
        <strain evidence="2">NBRC 102515 / DSM 9628</strain>
    </source>
</reference>
<accession>W0V4W1</accession>
<dbReference type="HOGENOM" id="CLU_3311062_0_0_4"/>
<dbReference type="Proteomes" id="UP000027604">
    <property type="component" value="Chromosome I"/>
</dbReference>
<dbReference type="AlphaFoldDB" id="W0V4W1"/>
<protein>
    <submittedName>
        <fullName evidence="1">Uncharacterized protein</fullName>
    </submittedName>
</protein>
<name>W0V4W1_9BURK</name>
<evidence type="ECO:0000313" key="1">
    <source>
        <dbReference type="EMBL" id="CDG82388.1"/>
    </source>
</evidence>
<gene>
    <name evidence="1" type="ORF">GJA_1752</name>
</gene>
<organism evidence="1 2">
    <name type="scientific">Janthinobacterium agaricidamnosum NBRC 102515 = DSM 9628</name>
    <dbReference type="NCBI Taxonomy" id="1349767"/>
    <lineage>
        <taxon>Bacteria</taxon>
        <taxon>Pseudomonadati</taxon>
        <taxon>Pseudomonadota</taxon>
        <taxon>Betaproteobacteria</taxon>
        <taxon>Burkholderiales</taxon>
        <taxon>Oxalobacteraceae</taxon>
        <taxon>Janthinobacterium</taxon>
    </lineage>
</organism>
<evidence type="ECO:0000313" key="2">
    <source>
        <dbReference type="Proteomes" id="UP000027604"/>
    </source>
</evidence>
<sequence length="39" mass="4498">MDGKLLFKKGKELLHFFLAGGKIWRGRWLYVQLCSISAS</sequence>
<dbReference type="EMBL" id="HG322949">
    <property type="protein sequence ID" value="CDG82388.1"/>
    <property type="molecule type" value="Genomic_DNA"/>
</dbReference>